<dbReference type="InterPro" id="IPR015500">
    <property type="entry name" value="Peptidase_S8_subtilisin-rel"/>
</dbReference>
<dbReference type="Proteomes" id="UP001320420">
    <property type="component" value="Unassembled WGS sequence"/>
</dbReference>
<feature type="chain" id="PRO_5042946755" description="Minor extracellular protease vpr" evidence="9">
    <location>
        <begin position="24"/>
        <end position="893"/>
    </location>
</feature>
<comment type="similarity">
    <text evidence="1 8">Belongs to the peptidase S8 family.</text>
</comment>
<evidence type="ECO:0000256" key="2">
    <source>
        <dbReference type="ARBA" id="ARBA00022512"/>
    </source>
</evidence>
<dbReference type="PANTHER" id="PTHR43806:SF66">
    <property type="entry name" value="SERIN ENDOPEPTIDASE"/>
    <property type="match status" value="1"/>
</dbReference>
<keyword evidence="6 8" id="KW-0720">Serine protease</keyword>
<evidence type="ECO:0000256" key="6">
    <source>
        <dbReference type="ARBA" id="ARBA00022825"/>
    </source>
</evidence>
<evidence type="ECO:0000313" key="14">
    <source>
        <dbReference type="Proteomes" id="UP001320420"/>
    </source>
</evidence>
<dbReference type="GO" id="GO:0016020">
    <property type="term" value="C:membrane"/>
    <property type="evidence" value="ECO:0007669"/>
    <property type="project" value="InterPro"/>
</dbReference>
<dbReference type="Gene3D" id="2.60.40.1710">
    <property type="entry name" value="Subtilisin-like superfamily"/>
    <property type="match status" value="1"/>
</dbReference>
<dbReference type="InterPro" id="IPR022398">
    <property type="entry name" value="Peptidase_S8_His-AS"/>
</dbReference>
<dbReference type="PROSITE" id="PS00137">
    <property type="entry name" value="SUBTILASE_HIS"/>
    <property type="match status" value="1"/>
</dbReference>
<evidence type="ECO:0000256" key="4">
    <source>
        <dbReference type="ARBA" id="ARBA00022729"/>
    </source>
</evidence>
<dbReference type="CDD" id="cd07489">
    <property type="entry name" value="Peptidases_S8_5"/>
    <property type="match status" value="1"/>
</dbReference>
<evidence type="ECO:0000256" key="1">
    <source>
        <dbReference type="ARBA" id="ARBA00011073"/>
    </source>
</evidence>
<comment type="caution">
    <text evidence="13">The sequence shown here is derived from an EMBL/GenBank/DDBJ whole genome shotgun (WGS) entry which is preliminary data.</text>
</comment>
<accession>A0AAN9UY70</accession>
<dbReference type="InterPro" id="IPR010435">
    <property type="entry name" value="C5a/SBT2-like_Fn3"/>
</dbReference>
<dbReference type="CDD" id="cd02124">
    <property type="entry name" value="PA_PoS1_like"/>
    <property type="match status" value="1"/>
</dbReference>
<reference evidence="13 14" key="1">
    <citation type="submission" date="2024-02" db="EMBL/GenBank/DDBJ databases">
        <title>De novo assembly and annotation of 12 fungi associated with fruit tree decline syndrome in Ontario, Canada.</title>
        <authorList>
            <person name="Sulman M."/>
            <person name="Ellouze W."/>
            <person name="Ilyukhin E."/>
        </authorList>
    </citation>
    <scope>NUCLEOTIDE SEQUENCE [LARGE SCALE GENOMIC DNA]</scope>
    <source>
        <strain evidence="13 14">M11/M66-122</strain>
    </source>
</reference>
<feature type="active site" description="Charge relay system" evidence="7 8">
    <location>
        <position position="161"/>
    </location>
</feature>
<sequence>MVRSGALLTLLASAVGLFSHAEAKTKGSSKILPGNYIVEFEDAADSSEFFSHIESLAETRMKLDYSLFKGVSIQFKDIPSAEEHAGKLSSLASVKQVWPNRVYYLPKDEVVWTGTAGGPDFIRNVKRQNGNDTFSPHVMTQVDKLRAKGVTGKGVKIGVIDTGTDYTHPALGGGFGPDYLVSYGYDIVGDDYDGDNTPVPDDDPYDGCAGHGSHVAGIIAAQANEYGFTGAAPVSLLVRRGWQRAATVKDVTLGSFRVFGCTGGAGNDVLIEAYMRAYEAGSDIITASIGGSSGWSEDPWSVAVSRIVEAGVPCTVSAGNDGEYGLFYASTASNGKKVTSIASFDNVNTPQLLTEASFSVAGNSTATFGYSLGEPGAWANVSLPLWTPSLDITDPAAGCDPYPEDTPDLSGYIVLVRRGTCTFVEKATNAAAFGAHYVMFYNNVRIGATGPSASGVDGILGTGMVTADQGEAWIASLEAGSELVLSFVDPLTAPVQLSEQKNDVTGGFLSTYTTWNPTFEMDVKPQLASPGGMILSTWPVPLGSYAVISGTSMACPLVAAIFALVATVRGTFDPATIENLLSATSNPQLLNDGTATYPFLAPVAQQGAGLVQAYDAAYATTLLSKSSLAFNDTDNFVDTLNFTIQNLGGEDVTYELGSVGAATGYTFSTSIYPDYFPDLELTDEYATVEFSEAKVTVPAGGESTVSVTVTPPALNGTRLPVYSGYVTLNGTNGDSLSLPYNGAVGSLNSVPVLDIGYLTYSTDPQLAPITGENATFTLPAPGNATDDDTLPVAFAYLAFGSPQLNVKLVPVGGSGNYSTGDDDGLGHIFGSPTKYLSRDPQYVVWEGVLADGSIAPAGTYKFVIEALHIYGDASDPEQYDVQETIPFSISYAK</sequence>
<evidence type="ECO:0000313" key="13">
    <source>
        <dbReference type="EMBL" id="KAK7755362.1"/>
    </source>
</evidence>
<evidence type="ECO:0008006" key="15">
    <source>
        <dbReference type="Google" id="ProtNLM"/>
    </source>
</evidence>
<dbReference type="InterPro" id="IPR034187">
    <property type="entry name" value="Peptidases_S8_5"/>
</dbReference>
<dbReference type="PROSITE" id="PS00138">
    <property type="entry name" value="SUBTILASE_SER"/>
    <property type="match status" value="1"/>
</dbReference>
<evidence type="ECO:0000256" key="7">
    <source>
        <dbReference type="PIRSR" id="PIRSR615500-1"/>
    </source>
</evidence>
<evidence type="ECO:0000259" key="10">
    <source>
        <dbReference type="Pfam" id="PF00082"/>
    </source>
</evidence>
<dbReference type="PANTHER" id="PTHR43806">
    <property type="entry name" value="PEPTIDASE S8"/>
    <property type="match status" value="1"/>
</dbReference>
<dbReference type="SUPFAM" id="SSF52743">
    <property type="entry name" value="Subtilisin-like"/>
    <property type="match status" value="1"/>
</dbReference>
<keyword evidence="14" id="KW-1185">Reference proteome</keyword>
<keyword evidence="4 9" id="KW-0732">Signal</keyword>
<dbReference type="EMBL" id="JAKJXP020000013">
    <property type="protein sequence ID" value="KAK7755362.1"/>
    <property type="molecule type" value="Genomic_DNA"/>
</dbReference>
<dbReference type="InterPro" id="IPR050131">
    <property type="entry name" value="Peptidase_S8_subtilisin-like"/>
</dbReference>
<dbReference type="GO" id="GO:0006508">
    <property type="term" value="P:proteolysis"/>
    <property type="evidence" value="ECO:0007669"/>
    <property type="project" value="UniProtKB-KW"/>
</dbReference>
<dbReference type="GO" id="GO:0004252">
    <property type="term" value="F:serine-type endopeptidase activity"/>
    <property type="evidence" value="ECO:0007669"/>
    <property type="project" value="UniProtKB-UniRule"/>
</dbReference>
<feature type="signal peptide" evidence="9">
    <location>
        <begin position="1"/>
        <end position="23"/>
    </location>
</feature>
<dbReference type="InterPro" id="IPR036852">
    <property type="entry name" value="Peptidase_S8/S53_dom_sf"/>
</dbReference>
<gene>
    <name evidence="13" type="ORF">SLS62_002588</name>
</gene>
<dbReference type="Pfam" id="PF06280">
    <property type="entry name" value="fn3_5"/>
    <property type="match status" value="1"/>
</dbReference>
<feature type="domain" description="C5a peptidase/Subtilisin-like protease SBT2-like Fn3-like" evidence="12">
    <location>
        <begin position="629"/>
        <end position="740"/>
    </location>
</feature>
<dbReference type="Pfam" id="PF02225">
    <property type="entry name" value="PA"/>
    <property type="match status" value="1"/>
</dbReference>
<feature type="domain" description="Peptidase S8/S53" evidence="10">
    <location>
        <begin position="152"/>
        <end position="585"/>
    </location>
</feature>
<evidence type="ECO:0000256" key="8">
    <source>
        <dbReference type="PROSITE-ProRule" id="PRU01240"/>
    </source>
</evidence>
<dbReference type="Gene3D" id="3.50.30.30">
    <property type="match status" value="1"/>
</dbReference>
<evidence type="ECO:0000256" key="5">
    <source>
        <dbReference type="ARBA" id="ARBA00022801"/>
    </source>
</evidence>
<name>A0AAN9UY70_9PEZI</name>
<feature type="domain" description="PA" evidence="11">
    <location>
        <begin position="395"/>
        <end position="473"/>
    </location>
</feature>
<evidence type="ECO:0000256" key="9">
    <source>
        <dbReference type="SAM" id="SignalP"/>
    </source>
</evidence>
<dbReference type="AlphaFoldDB" id="A0AAN9UY70"/>
<proteinExistence type="inferred from homology"/>
<feature type="active site" description="Charge relay system" evidence="7 8">
    <location>
        <position position="552"/>
    </location>
</feature>
<dbReference type="SUPFAM" id="SSF52025">
    <property type="entry name" value="PA domain"/>
    <property type="match status" value="1"/>
</dbReference>
<dbReference type="PRINTS" id="PR00723">
    <property type="entry name" value="SUBTILISIN"/>
</dbReference>
<protein>
    <recommendedName>
        <fullName evidence="15">Minor extracellular protease vpr</fullName>
    </recommendedName>
</protein>
<dbReference type="Gene3D" id="3.40.50.200">
    <property type="entry name" value="Peptidase S8/S53 domain"/>
    <property type="match status" value="2"/>
</dbReference>
<dbReference type="InterPro" id="IPR046450">
    <property type="entry name" value="PA_dom_sf"/>
</dbReference>
<keyword evidence="3 8" id="KW-0645">Protease</keyword>
<evidence type="ECO:0000259" key="11">
    <source>
        <dbReference type="Pfam" id="PF02225"/>
    </source>
</evidence>
<evidence type="ECO:0000259" key="12">
    <source>
        <dbReference type="Pfam" id="PF06280"/>
    </source>
</evidence>
<evidence type="ECO:0000256" key="3">
    <source>
        <dbReference type="ARBA" id="ARBA00022670"/>
    </source>
</evidence>
<organism evidence="13 14">
    <name type="scientific">Diatrype stigma</name>
    <dbReference type="NCBI Taxonomy" id="117547"/>
    <lineage>
        <taxon>Eukaryota</taxon>
        <taxon>Fungi</taxon>
        <taxon>Dikarya</taxon>
        <taxon>Ascomycota</taxon>
        <taxon>Pezizomycotina</taxon>
        <taxon>Sordariomycetes</taxon>
        <taxon>Xylariomycetidae</taxon>
        <taxon>Xylariales</taxon>
        <taxon>Diatrypaceae</taxon>
        <taxon>Diatrype</taxon>
    </lineage>
</organism>
<dbReference type="PROSITE" id="PS51892">
    <property type="entry name" value="SUBTILASE"/>
    <property type="match status" value="1"/>
</dbReference>
<dbReference type="Pfam" id="PF00082">
    <property type="entry name" value="Peptidase_S8"/>
    <property type="match status" value="1"/>
</dbReference>
<feature type="active site" description="Charge relay system" evidence="7 8">
    <location>
        <position position="211"/>
    </location>
</feature>
<keyword evidence="2" id="KW-0964">Secreted</keyword>
<keyword evidence="5 8" id="KW-0378">Hydrolase</keyword>
<dbReference type="InterPro" id="IPR023828">
    <property type="entry name" value="Peptidase_S8_Ser-AS"/>
</dbReference>
<keyword evidence="2" id="KW-0134">Cell wall</keyword>
<dbReference type="InterPro" id="IPR000209">
    <property type="entry name" value="Peptidase_S8/S53_dom"/>
</dbReference>
<dbReference type="InterPro" id="IPR003137">
    <property type="entry name" value="PA_domain"/>
</dbReference>